<protein>
    <submittedName>
        <fullName evidence="2">Uncharacterized protein</fullName>
    </submittedName>
</protein>
<evidence type="ECO:0000256" key="1">
    <source>
        <dbReference type="SAM" id="MobiDB-lite"/>
    </source>
</evidence>
<evidence type="ECO:0000313" key="3">
    <source>
        <dbReference type="Proteomes" id="UP000494165"/>
    </source>
</evidence>
<feature type="compositionally biased region" description="Basic residues" evidence="1">
    <location>
        <begin position="203"/>
        <end position="213"/>
    </location>
</feature>
<organism evidence="2 3">
    <name type="scientific">Cloeon dipterum</name>
    <dbReference type="NCBI Taxonomy" id="197152"/>
    <lineage>
        <taxon>Eukaryota</taxon>
        <taxon>Metazoa</taxon>
        <taxon>Ecdysozoa</taxon>
        <taxon>Arthropoda</taxon>
        <taxon>Hexapoda</taxon>
        <taxon>Insecta</taxon>
        <taxon>Pterygota</taxon>
        <taxon>Palaeoptera</taxon>
        <taxon>Ephemeroptera</taxon>
        <taxon>Pisciforma</taxon>
        <taxon>Baetidae</taxon>
        <taxon>Cloeon</taxon>
    </lineage>
</organism>
<dbReference type="AlphaFoldDB" id="A0A8S1D0F0"/>
<accession>A0A8S1D0F0</accession>
<proteinExistence type="predicted"/>
<gene>
    <name evidence="2" type="ORF">CLODIP_2_CD11649</name>
</gene>
<keyword evidence="3" id="KW-1185">Reference proteome</keyword>
<sequence length="482" mass="54499">MPGREAIYKILILLKIWTFENRKRMEARDKSQKKNDAVRAALSTEGEALSVARTCTQKDKNARNKPTCHNNLACFATSKQCGLCSPERVRARALGTMVRRTAATLWFAVDILVLNRRFRCENDGSEEWAALEEWLRHQLAERQEMKARLQDAALVSGGSSQRLCKKRQHQMSRKQKRRKSSAERQTYHLPSIPSSQQLCSRPSKGKSGGKGRRCKDSGRPAAAAAAATSAPPLCYPRHHQEKFELSKSQRFMDRDYMQQMERRLVEQHEEAIQKRIKKRQAEEALRERQMIQAGLIADPHKIPPLPRDVPRRTAPQRTSEAGSARHAKTQRPPPKRLQQLHAAKLNNEQPVENQKKKNEQAGQLSEQENLDEACQTQDTASAVTSRRPRLAILLQACKAVVGVGHLLNGSMSKTDTIEIVESGAAEGDDDDDDDEEAVQKAAAELSKLDDKYESPLIARLRQVENVEELYRLAEEIVARTKN</sequence>
<reference evidence="2 3" key="1">
    <citation type="submission" date="2020-04" db="EMBL/GenBank/DDBJ databases">
        <authorList>
            <person name="Alioto T."/>
            <person name="Alioto T."/>
            <person name="Gomez Garrido J."/>
        </authorList>
    </citation>
    <scope>NUCLEOTIDE SEQUENCE [LARGE SCALE GENOMIC DNA]</scope>
</reference>
<feature type="region of interest" description="Disordered" evidence="1">
    <location>
        <begin position="294"/>
        <end position="373"/>
    </location>
</feature>
<dbReference type="Proteomes" id="UP000494165">
    <property type="component" value="Unassembled WGS sequence"/>
</dbReference>
<evidence type="ECO:0000313" key="2">
    <source>
        <dbReference type="EMBL" id="CAB3373839.1"/>
    </source>
</evidence>
<name>A0A8S1D0F0_9INSE</name>
<comment type="caution">
    <text evidence="2">The sequence shown here is derived from an EMBL/GenBank/DDBJ whole genome shotgun (WGS) entry which is preliminary data.</text>
</comment>
<dbReference type="EMBL" id="CADEPI010000090">
    <property type="protein sequence ID" value="CAB3373839.1"/>
    <property type="molecule type" value="Genomic_DNA"/>
</dbReference>
<dbReference type="OrthoDB" id="6150133at2759"/>
<feature type="region of interest" description="Disordered" evidence="1">
    <location>
        <begin position="158"/>
        <end position="229"/>
    </location>
</feature>
<feature type="compositionally biased region" description="Basic residues" evidence="1">
    <location>
        <begin position="163"/>
        <end position="179"/>
    </location>
</feature>